<gene>
    <name evidence="3" type="ORF">Uis1B_0785</name>
</gene>
<evidence type="ECO:0000256" key="1">
    <source>
        <dbReference type="ARBA" id="ARBA00022729"/>
    </source>
</evidence>
<dbReference type="GO" id="GO:0015888">
    <property type="term" value="P:thiamine transport"/>
    <property type="evidence" value="ECO:0007669"/>
    <property type="project" value="TreeGrafter"/>
</dbReference>
<dbReference type="PANTHER" id="PTHR30006">
    <property type="entry name" value="THIAMINE-BINDING PERIPLASMIC PROTEIN-RELATED"/>
    <property type="match status" value="1"/>
</dbReference>
<comment type="caution">
    <text evidence="3">The sequence shown here is derived from an EMBL/GenBank/DDBJ whole genome shotgun (WGS) entry which is preliminary data.</text>
</comment>
<dbReference type="EMBL" id="NMWU01000011">
    <property type="protein sequence ID" value="PLS31444.1"/>
    <property type="molecule type" value="Genomic_DNA"/>
</dbReference>
<dbReference type="GO" id="GO:0030976">
    <property type="term" value="F:thiamine pyrophosphate binding"/>
    <property type="evidence" value="ECO:0007669"/>
    <property type="project" value="TreeGrafter"/>
</dbReference>
<feature type="signal peptide" evidence="2">
    <location>
        <begin position="1"/>
        <end position="28"/>
    </location>
</feature>
<dbReference type="AlphaFoldDB" id="A0A2N5JB65"/>
<dbReference type="SUPFAM" id="SSF53850">
    <property type="entry name" value="Periplasmic binding protein-like II"/>
    <property type="match status" value="1"/>
</dbReference>
<evidence type="ECO:0000313" key="3">
    <source>
        <dbReference type="EMBL" id="PLS31444.1"/>
    </source>
</evidence>
<keyword evidence="4" id="KW-1185">Reference proteome</keyword>
<protein>
    <submittedName>
        <fullName evidence="3">ABC transporter substrate-binding protein</fullName>
    </submittedName>
</protein>
<evidence type="ECO:0000256" key="2">
    <source>
        <dbReference type="SAM" id="SignalP"/>
    </source>
</evidence>
<evidence type="ECO:0000313" key="4">
    <source>
        <dbReference type="Proteomes" id="UP000235050"/>
    </source>
</evidence>
<dbReference type="PANTHER" id="PTHR30006:SF2">
    <property type="entry name" value="ABC TRANSPORTER SUBSTRATE-BINDING PROTEIN"/>
    <property type="match status" value="1"/>
</dbReference>
<dbReference type="Proteomes" id="UP000235050">
    <property type="component" value="Unassembled WGS sequence"/>
</dbReference>
<dbReference type="Pfam" id="PF13343">
    <property type="entry name" value="SBP_bac_6"/>
    <property type="match status" value="1"/>
</dbReference>
<dbReference type="PROSITE" id="PS51257">
    <property type="entry name" value="PROKAR_LIPOPROTEIN"/>
    <property type="match status" value="1"/>
</dbReference>
<name>A0A2N5JB65_9BIFI</name>
<proteinExistence type="predicted"/>
<dbReference type="Gene3D" id="3.40.190.10">
    <property type="entry name" value="Periplasmic binding protein-like II"/>
    <property type="match status" value="2"/>
</dbReference>
<keyword evidence="1 2" id="KW-0732">Signal</keyword>
<dbReference type="GO" id="GO:0030975">
    <property type="term" value="F:thiamine binding"/>
    <property type="evidence" value="ECO:0007669"/>
    <property type="project" value="TreeGrafter"/>
</dbReference>
<feature type="chain" id="PRO_5014891686" evidence="2">
    <location>
        <begin position="29"/>
        <end position="396"/>
    </location>
</feature>
<organism evidence="3 4">
    <name type="scientific">Bifidobacterium margollesii</name>
    <dbReference type="NCBI Taxonomy" id="2020964"/>
    <lineage>
        <taxon>Bacteria</taxon>
        <taxon>Bacillati</taxon>
        <taxon>Actinomycetota</taxon>
        <taxon>Actinomycetes</taxon>
        <taxon>Bifidobacteriales</taxon>
        <taxon>Bifidobacteriaceae</taxon>
        <taxon>Bifidobacterium</taxon>
    </lineage>
</organism>
<reference evidence="3 4" key="1">
    <citation type="submission" date="2017-07" db="EMBL/GenBank/DDBJ databases">
        <title>Bifidobacterium novel species.</title>
        <authorList>
            <person name="Lugli G.A."/>
            <person name="Milani C."/>
            <person name="Duranti S."/>
            <person name="Mangifesta M."/>
        </authorList>
    </citation>
    <scope>NUCLEOTIDE SEQUENCE [LARGE SCALE GENOMIC DNA]</scope>
    <source>
        <strain evidence="4">Uis1B</strain>
    </source>
</reference>
<sequence>MRKESPVKKMRKIVAAASAALIAVTALAACGSGSDGSSDSSSASAGKAVTVNEKSAKATSLSDFGTMADLEKAAKEEGALNVIALPHDWSNYGEVIEGFKKKYPEIKVTELNPNASSKEEIDAAKTNKGTDAAPDVFDIGQAVASTSTDNFASYKVQAWDKIPDTVKNKDGKYYADYTGIMSIGWNKDKYGEINSIEDLLDPKFAGTVALNGKPAEAGAAFNGYLMINQLAGGDINNLKPGLDFFKKLKDAGNLTTVDVTDGTIDSGQTGVVMDWTYNQASYQKKLKDKGVNWEYKTFPKAQVVSYYNQAINVNAPHPAAARLWEEYLYTADTQNLWFKGGANPVLLDSMKKEGTVDKDTLKNAITIEGTPVTYTNDDSTRITEWLQNNWDSTIGN</sequence>
<accession>A0A2N5JB65</accession>
<dbReference type="GO" id="GO:0030288">
    <property type="term" value="C:outer membrane-bounded periplasmic space"/>
    <property type="evidence" value="ECO:0007669"/>
    <property type="project" value="TreeGrafter"/>
</dbReference>